<protein>
    <submittedName>
        <fullName evidence="1">Uncharacterized protein</fullName>
    </submittedName>
</protein>
<accession>A0ABU5XH38</accession>
<evidence type="ECO:0000313" key="1">
    <source>
        <dbReference type="EMBL" id="MEB3021284.1"/>
    </source>
</evidence>
<dbReference type="RefSeq" id="WP_225406332.1">
    <property type="nucleotide sequence ID" value="NZ_JAYJJR010000005.1"/>
</dbReference>
<dbReference type="EMBL" id="JAYJJR010000005">
    <property type="protein sequence ID" value="MEB3021284.1"/>
    <property type="molecule type" value="Genomic_DNA"/>
</dbReference>
<reference evidence="1 2" key="1">
    <citation type="submission" date="2023-12" db="EMBL/GenBank/DDBJ databases">
        <title>Description of new species of Mycobacterium terrae complex isolated from sewage at the Sao Paulo Zoological Park Foundation in Brazil.</title>
        <authorList>
            <person name="Romagnoli C.L."/>
            <person name="Conceicao E.C."/>
            <person name="Machado E."/>
            <person name="Barreto L.B.P.F."/>
            <person name="Sharma A."/>
            <person name="Silva N.M."/>
            <person name="Marques L.E."/>
            <person name="Juliana M.A."/>
            <person name="Lourenco M.C.S."/>
            <person name="Digiampietri L.A."/>
            <person name="Suffys P.N."/>
            <person name="Viana-Niero C."/>
        </authorList>
    </citation>
    <scope>NUCLEOTIDE SEQUENCE [LARGE SCALE GENOMIC DNA]</scope>
    <source>
        <strain evidence="1 2">MYC098</strain>
    </source>
</reference>
<comment type="caution">
    <text evidence="1">The sequence shown here is derived from an EMBL/GenBank/DDBJ whole genome shotgun (WGS) entry which is preliminary data.</text>
</comment>
<evidence type="ECO:0000313" key="2">
    <source>
        <dbReference type="Proteomes" id="UP001299596"/>
    </source>
</evidence>
<dbReference type="Proteomes" id="UP001299596">
    <property type="component" value="Unassembled WGS sequence"/>
</dbReference>
<keyword evidence="2" id="KW-1185">Reference proteome</keyword>
<proteinExistence type="predicted"/>
<organism evidence="1 2">
    <name type="scientific">[Mycobacterium] crassicus</name>
    <dbReference type="NCBI Taxonomy" id="2872309"/>
    <lineage>
        <taxon>Bacteria</taxon>
        <taxon>Bacillati</taxon>
        <taxon>Actinomycetota</taxon>
        <taxon>Actinomycetes</taxon>
        <taxon>Mycobacteriales</taxon>
        <taxon>Mycobacteriaceae</taxon>
        <taxon>Mycolicibacter</taxon>
    </lineage>
</organism>
<gene>
    <name evidence="1" type="ORF">K6T79_09520</name>
</gene>
<sequence>MTLALFPSCVLPGCTTPVVHVGEPCEGCREVFGPMLQSAAGPALTDEQITYRDSTTRSAYQVQRWIREDLR</sequence>
<name>A0ABU5XH38_9MYCO</name>